<dbReference type="InterPro" id="IPR009057">
    <property type="entry name" value="Homeodomain-like_sf"/>
</dbReference>
<dbReference type="SUPFAM" id="SSF46689">
    <property type="entry name" value="Homeodomain-like"/>
    <property type="match status" value="1"/>
</dbReference>
<dbReference type="EMBL" id="CP018171">
    <property type="protein sequence ID" value="APH73569.1"/>
    <property type="molecule type" value="Genomic_DNA"/>
</dbReference>
<accession>A0A1L3SVY3</accession>
<dbReference type="RefSeq" id="WP_072607036.1">
    <property type="nucleotide sequence ID" value="NZ_CP018171.1"/>
</dbReference>
<evidence type="ECO:0000313" key="4">
    <source>
        <dbReference type="EMBL" id="APH73569.1"/>
    </source>
</evidence>
<dbReference type="STRING" id="1670800.BSQ44_20970"/>
<keyword evidence="1 2" id="KW-0238">DNA-binding</keyword>
<protein>
    <recommendedName>
        <fullName evidence="3">HTH tetR-type domain-containing protein</fullName>
    </recommendedName>
</protein>
<evidence type="ECO:0000256" key="1">
    <source>
        <dbReference type="ARBA" id="ARBA00023125"/>
    </source>
</evidence>
<dbReference type="InterPro" id="IPR001647">
    <property type="entry name" value="HTH_TetR"/>
</dbReference>
<sequence length="211" mass="23377">MSFERHAQKSRTREALLATARRLLSEKATLTIPAVAKAANISRATAYRYFSDPSVLAAEAGLDVSVIPYEDIVRDCFSTQARVRAVALFFFDQAIEHEAEFRSFLSRWLESWRLDHQAPTRGGRRITMFRSALQEVRHKIGDEACERLVRELSVATGTEAMIALLDVAQADPATARATIAHMVETLVVGTLGTAEDFEPGSDLMKHDPSGL</sequence>
<evidence type="ECO:0000259" key="3">
    <source>
        <dbReference type="PROSITE" id="PS50977"/>
    </source>
</evidence>
<keyword evidence="5" id="KW-1185">Reference proteome</keyword>
<dbReference type="Proteomes" id="UP000182840">
    <property type="component" value="Chromosome"/>
</dbReference>
<dbReference type="GO" id="GO:0003677">
    <property type="term" value="F:DNA binding"/>
    <property type="evidence" value="ECO:0007669"/>
    <property type="project" value="UniProtKB-UniRule"/>
</dbReference>
<dbReference type="KEGG" id="meso:BSQ44_20970"/>
<gene>
    <name evidence="4" type="ORF">BSQ44_20970</name>
</gene>
<name>A0A1L3SVY3_9HYPH</name>
<organism evidence="4 5">
    <name type="scientific">Aquibium oceanicum</name>
    <dbReference type="NCBI Taxonomy" id="1670800"/>
    <lineage>
        <taxon>Bacteria</taxon>
        <taxon>Pseudomonadati</taxon>
        <taxon>Pseudomonadota</taxon>
        <taxon>Alphaproteobacteria</taxon>
        <taxon>Hyphomicrobiales</taxon>
        <taxon>Phyllobacteriaceae</taxon>
        <taxon>Aquibium</taxon>
    </lineage>
</organism>
<dbReference type="Pfam" id="PF00440">
    <property type="entry name" value="TetR_N"/>
    <property type="match status" value="1"/>
</dbReference>
<dbReference type="PROSITE" id="PS50977">
    <property type="entry name" value="HTH_TETR_2"/>
    <property type="match status" value="1"/>
</dbReference>
<dbReference type="Gene3D" id="1.10.357.10">
    <property type="entry name" value="Tetracycline Repressor, domain 2"/>
    <property type="match status" value="1"/>
</dbReference>
<feature type="domain" description="HTH tetR-type" evidence="3">
    <location>
        <begin position="10"/>
        <end position="68"/>
    </location>
</feature>
<evidence type="ECO:0000256" key="2">
    <source>
        <dbReference type="PROSITE-ProRule" id="PRU00335"/>
    </source>
</evidence>
<dbReference type="AlphaFoldDB" id="A0A1L3SVY3"/>
<dbReference type="OrthoDB" id="3217159at2"/>
<feature type="DNA-binding region" description="H-T-H motif" evidence="2">
    <location>
        <begin position="31"/>
        <end position="50"/>
    </location>
</feature>
<reference evidence="5" key="1">
    <citation type="submission" date="2016-11" db="EMBL/GenBank/DDBJ databases">
        <title>Mesorhizobium oceanicum sp. nov., isolated from deep seawater in South China Sea.</title>
        <authorList>
            <person name="Fu G.-Y."/>
        </authorList>
    </citation>
    <scope>NUCLEOTIDE SEQUENCE [LARGE SCALE GENOMIC DNA]</scope>
    <source>
        <strain evidence="5">B7</strain>
    </source>
</reference>
<evidence type="ECO:0000313" key="5">
    <source>
        <dbReference type="Proteomes" id="UP000182840"/>
    </source>
</evidence>
<proteinExistence type="predicted"/>